<name>A0A183JTW4_9TREM</name>
<dbReference type="AlphaFoldDB" id="A0A183JTW4"/>
<evidence type="ECO:0000313" key="1">
    <source>
        <dbReference type="WBParaSite" id="SCUD_0000615401-mRNA-1"/>
    </source>
</evidence>
<sequence length="33" mass="3730">MYSIDCDGKYSSNDVLDQFFGPVVSFIKCIIQP</sequence>
<proteinExistence type="predicted"/>
<protein>
    <submittedName>
        <fullName evidence="1">Uncharacterized protein</fullName>
    </submittedName>
</protein>
<reference evidence="1" key="1">
    <citation type="submission" date="2016-06" db="UniProtKB">
        <authorList>
            <consortium name="WormBaseParasite"/>
        </authorList>
    </citation>
    <scope>IDENTIFICATION</scope>
</reference>
<organism evidence="1">
    <name type="scientific">Schistosoma curassoni</name>
    <dbReference type="NCBI Taxonomy" id="6186"/>
    <lineage>
        <taxon>Eukaryota</taxon>
        <taxon>Metazoa</taxon>
        <taxon>Spiralia</taxon>
        <taxon>Lophotrochozoa</taxon>
        <taxon>Platyhelminthes</taxon>
        <taxon>Trematoda</taxon>
        <taxon>Digenea</taxon>
        <taxon>Strigeidida</taxon>
        <taxon>Schistosomatoidea</taxon>
        <taxon>Schistosomatidae</taxon>
        <taxon>Schistosoma</taxon>
    </lineage>
</organism>
<dbReference type="WBParaSite" id="SCUD_0000615401-mRNA-1">
    <property type="protein sequence ID" value="SCUD_0000615401-mRNA-1"/>
    <property type="gene ID" value="SCUD_0000615401"/>
</dbReference>
<accession>A0A183JTW4</accession>